<dbReference type="EMBL" id="BMAO01037793">
    <property type="protein sequence ID" value="GFR20204.1"/>
    <property type="molecule type" value="Genomic_DNA"/>
</dbReference>
<sequence length="79" mass="8866">MSSVDLSTGALWQTLSKDVYTQGRMEKGDPPDIVSEIQGSLTESHPLLDTKSKDDLVKKKKGMHFLLYSYHVLFILPLS</sequence>
<reference evidence="1" key="1">
    <citation type="submission" date="2020-07" db="EMBL/GenBank/DDBJ databases">
        <title>Multicomponent nature underlies the extraordinary mechanical properties of spider dragline silk.</title>
        <authorList>
            <person name="Kono N."/>
            <person name="Nakamura H."/>
            <person name="Mori M."/>
            <person name="Yoshida Y."/>
            <person name="Ohtoshi R."/>
            <person name="Malay A.D."/>
            <person name="Moran D.A.P."/>
            <person name="Tomita M."/>
            <person name="Numata K."/>
            <person name="Arakawa K."/>
        </authorList>
    </citation>
    <scope>NUCLEOTIDE SEQUENCE</scope>
</reference>
<protein>
    <submittedName>
        <fullName evidence="1">Uncharacterized protein</fullName>
    </submittedName>
</protein>
<dbReference type="AlphaFoldDB" id="A0A8X6HAW7"/>
<organism evidence="1 2">
    <name type="scientific">Trichonephila clavata</name>
    <name type="common">Joro spider</name>
    <name type="synonym">Nephila clavata</name>
    <dbReference type="NCBI Taxonomy" id="2740835"/>
    <lineage>
        <taxon>Eukaryota</taxon>
        <taxon>Metazoa</taxon>
        <taxon>Ecdysozoa</taxon>
        <taxon>Arthropoda</taxon>
        <taxon>Chelicerata</taxon>
        <taxon>Arachnida</taxon>
        <taxon>Araneae</taxon>
        <taxon>Araneomorphae</taxon>
        <taxon>Entelegynae</taxon>
        <taxon>Araneoidea</taxon>
        <taxon>Nephilidae</taxon>
        <taxon>Trichonephila</taxon>
    </lineage>
</organism>
<keyword evidence="2" id="KW-1185">Reference proteome</keyword>
<dbReference type="OrthoDB" id="10458356at2759"/>
<proteinExistence type="predicted"/>
<evidence type="ECO:0000313" key="1">
    <source>
        <dbReference type="EMBL" id="GFR20204.1"/>
    </source>
</evidence>
<dbReference type="Proteomes" id="UP000887116">
    <property type="component" value="Unassembled WGS sequence"/>
</dbReference>
<accession>A0A8X6HAW7</accession>
<evidence type="ECO:0000313" key="2">
    <source>
        <dbReference type="Proteomes" id="UP000887116"/>
    </source>
</evidence>
<gene>
    <name evidence="1" type="ORF">TNCT_439111</name>
</gene>
<name>A0A8X6HAW7_TRICU</name>
<comment type="caution">
    <text evidence="1">The sequence shown here is derived from an EMBL/GenBank/DDBJ whole genome shotgun (WGS) entry which is preliminary data.</text>
</comment>